<proteinExistence type="predicted"/>
<accession>A0A0A9H094</accession>
<evidence type="ECO:0000313" key="1">
    <source>
        <dbReference type="EMBL" id="JAE30182.1"/>
    </source>
</evidence>
<sequence>MQQLTCSLDNPWGLRLNTMHTNCTSEH</sequence>
<protein>
    <submittedName>
        <fullName evidence="1">Uncharacterized protein</fullName>
    </submittedName>
</protein>
<reference evidence="1" key="1">
    <citation type="submission" date="2014-09" db="EMBL/GenBank/DDBJ databases">
        <authorList>
            <person name="Magalhaes I.L.F."/>
            <person name="Oliveira U."/>
            <person name="Santos F.R."/>
            <person name="Vidigal T.H.D.A."/>
            <person name="Brescovit A.D."/>
            <person name="Santos A.J."/>
        </authorList>
    </citation>
    <scope>NUCLEOTIDE SEQUENCE</scope>
    <source>
        <tissue evidence="1">Shoot tissue taken approximately 20 cm above the soil surface</tissue>
    </source>
</reference>
<dbReference type="AlphaFoldDB" id="A0A0A9H094"/>
<organism evidence="1">
    <name type="scientific">Arundo donax</name>
    <name type="common">Giant reed</name>
    <name type="synonym">Donax arundinaceus</name>
    <dbReference type="NCBI Taxonomy" id="35708"/>
    <lineage>
        <taxon>Eukaryota</taxon>
        <taxon>Viridiplantae</taxon>
        <taxon>Streptophyta</taxon>
        <taxon>Embryophyta</taxon>
        <taxon>Tracheophyta</taxon>
        <taxon>Spermatophyta</taxon>
        <taxon>Magnoliopsida</taxon>
        <taxon>Liliopsida</taxon>
        <taxon>Poales</taxon>
        <taxon>Poaceae</taxon>
        <taxon>PACMAD clade</taxon>
        <taxon>Arundinoideae</taxon>
        <taxon>Arundineae</taxon>
        <taxon>Arundo</taxon>
    </lineage>
</organism>
<name>A0A0A9H094_ARUDO</name>
<reference evidence="1" key="2">
    <citation type="journal article" date="2015" name="Data Brief">
        <title>Shoot transcriptome of the giant reed, Arundo donax.</title>
        <authorList>
            <person name="Barrero R.A."/>
            <person name="Guerrero F.D."/>
            <person name="Moolhuijzen P."/>
            <person name="Goolsby J.A."/>
            <person name="Tidwell J."/>
            <person name="Bellgard S.E."/>
            <person name="Bellgard M.I."/>
        </authorList>
    </citation>
    <scope>NUCLEOTIDE SEQUENCE</scope>
    <source>
        <tissue evidence="1">Shoot tissue taken approximately 20 cm above the soil surface</tissue>
    </source>
</reference>
<dbReference type="EMBL" id="GBRH01167714">
    <property type="protein sequence ID" value="JAE30182.1"/>
    <property type="molecule type" value="Transcribed_RNA"/>
</dbReference>